<name>A0A8J2L313_9HEXA</name>
<proteinExistence type="predicted"/>
<accession>A0A8J2L313</accession>
<organism evidence="1 2">
    <name type="scientific">Allacma fusca</name>
    <dbReference type="NCBI Taxonomy" id="39272"/>
    <lineage>
        <taxon>Eukaryota</taxon>
        <taxon>Metazoa</taxon>
        <taxon>Ecdysozoa</taxon>
        <taxon>Arthropoda</taxon>
        <taxon>Hexapoda</taxon>
        <taxon>Collembola</taxon>
        <taxon>Symphypleona</taxon>
        <taxon>Sminthuridae</taxon>
        <taxon>Allacma</taxon>
    </lineage>
</organism>
<protein>
    <submittedName>
        <fullName evidence="1">Uncharacterized protein</fullName>
    </submittedName>
</protein>
<dbReference type="AlphaFoldDB" id="A0A8J2L313"/>
<keyword evidence="2" id="KW-1185">Reference proteome</keyword>
<reference evidence="1" key="1">
    <citation type="submission" date="2021-06" db="EMBL/GenBank/DDBJ databases">
        <authorList>
            <person name="Hodson N. C."/>
            <person name="Mongue J. A."/>
            <person name="Jaron S. K."/>
        </authorList>
    </citation>
    <scope>NUCLEOTIDE SEQUENCE</scope>
</reference>
<gene>
    <name evidence="1" type="ORF">AFUS01_LOCUS37805</name>
</gene>
<comment type="caution">
    <text evidence="1">The sequence shown here is derived from an EMBL/GenBank/DDBJ whole genome shotgun (WGS) entry which is preliminary data.</text>
</comment>
<dbReference type="InterPro" id="IPR008547">
    <property type="entry name" value="DUF829_TMEM53"/>
</dbReference>
<dbReference type="Pfam" id="PF05705">
    <property type="entry name" value="DUF829"/>
    <property type="match status" value="1"/>
</dbReference>
<dbReference type="EMBL" id="CAJVCH010545102">
    <property type="protein sequence ID" value="CAG7827844.1"/>
    <property type="molecule type" value="Genomic_DNA"/>
</dbReference>
<sequence>MSSGIPNSWPSIASCKRKYCQLSGCRKPGRFKGSGGCFDSCIVVRYIAPLRVTFLNYDQIPKLAVRAVDILRECQLNAHPMFFNVFSNGGSFLYSRMIQTIAATHHVGECTFDIQGTIFDSAPFPQTISSFYRALKTIVNHYTW</sequence>
<evidence type="ECO:0000313" key="2">
    <source>
        <dbReference type="Proteomes" id="UP000708208"/>
    </source>
</evidence>
<dbReference type="Proteomes" id="UP000708208">
    <property type="component" value="Unassembled WGS sequence"/>
</dbReference>
<dbReference type="OrthoDB" id="77878at2759"/>
<evidence type="ECO:0000313" key="1">
    <source>
        <dbReference type="EMBL" id="CAG7827844.1"/>
    </source>
</evidence>